<feature type="transmembrane region" description="Helical" evidence="6">
    <location>
        <begin position="126"/>
        <end position="147"/>
    </location>
</feature>
<feature type="transmembrane region" description="Helical" evidence="6">
    <location>
        <begin position="430"/>
        <end position="455"/>
    </location>
</feature>
<evidence type="ECO:0000313" key="7">
    <source>
        <dbReference type="EMBL" id="MBC2889905.1"/>
    </source>
</evidence>
<dbReference type="PANTHER" id="PTHR30250">
    <property type="entry name" value="PST FAMILY PREDICTED COLANIC ACID TRANSPORTER"/>
    <property type="match status" value="1"/>
</dbReference>
<evidence type="ECO:0000256" key="5">
    <source>
        <dbReference type="ARBA" id="ARBA00023136"/>
    </source>
</evidence>
<keyword evidence="2" id="KW-1003">Cell membrane</keyword>
<dbReference type="InterPro" id="IPR050833">
    <property type="entry name" value="Poly_Biosynth_Transport"/>
</dbReference>
<reference evidence="7 8" key="1">
    <citation type="submission" date="2020-08" db="EMBL/GenBank/DDBJ databases">
        <authorList>
            <person name="Liu C."/>
            <person name="Sun Q."/>
        </authorList>
    </citation>
    <scope>NUCLEOTIDE SEQUENCE [LARGE SCALE GENOMIC DNA]</scope>
    <source>
        <strain evidence="7 8">N22</strain>
    </source>
</reference>
<evidence type="ECO:0000313" key="8">
    <source>
        <dbReference type="Proteomes" id="UP000587396"/>
    </source>
</evidence>
<feature type="transmembrane region" description="Helical" evidence="6">
    <location>
        <begin position="85"/>
        <end position="106"/>
    </location>
</feature>
<dbReference type="AlphaFoldDB" id="A0A842JJJ0"/>
<evidence type="ECO:0000256" key="1">
    <source>
        <dbReference type="ARBA" id="ARBA00004651"/>
    </source>
</evidence>
<feature type="transmembrane region" description="Helical" evidence="6">
    <location>
        <begin position="306"/>
        <end position="324"/>
    </location>
</feature>
<keyword evidence="3 6" id="KW-0812">Transmembrane</keyword>
<dbReference type="Pfam" id="PF01943">
    <property type="entry name" value="Polysacc_synt"/>
    <property type="match status" value="1"/>
</dbReference>
<sequence length="507" mass="55329">MAVSQYKLGALLSYTTMGFNALAGLLYTPWMVSCIGATDYGLYTLALSVVNMFLLDFGLSQAVTRFLARYYAREDKRSVPMFLGVVYKLYFILAIVIAAVFAAIYLNADLLYANLSQGELDTFKNLFAVAALYSCFLMPCMPFEGILVARERFIALNICTLVYRVLLVAGIVVALLNGMGVFALVVVNACMGVLYAAAKYIIIKKCTGDRADILSWNGDIAREMLGFSVWQAITQSTEQVSSVIMPSILAITSGSVAVAVFGLASMINGYVYEISNVLRKMLYSSIARMLQESDARIKLQNQSIQVGKLQLALTGFFLVGFIAVGDRFVSCWMGPGYPTLSLCCILIIAANVFRMPQCVGDNALTLEGYVKQKALLGIFQMVLVVIFGTMLSWTFGLVGGCVAVFLAGFLRAIGLQYLINRYLGIDARMFFAGTFVPWLLPAVISGAGGLAISHIVPLSGWSGFIVCGLGTFLLYALLSLVFSWKGNDRDRLLRQLGLMSKRPVGRE</sequence>
<feature type="transmembrane region" description="Helical" evidence="6">
    <location>
        <begin position="374"/>
        <end position="391"/>
    </location>
</feature>
<dbReference type="GO" id="GO:0005886">
    <property type="term" value="C:plasma membrane"/>
    <property type="evidence" value="ECO:0007669"/>
    <property type="project" value="UniProtKB-SubCell"/>
</dbReference>
<dbReference type="RefSeq" id="WP_185905669.1">
    <property type="nucleotide sequence ID" value="NZ_JACMSE010000008.1"/>
</dbReference>
<comment type="caution">
    <text evidence="7">The sequence shown here is derived from an EMBL/GenBank/DDBJ whole genome shotgun (WGS) entry which is preliminary data.</text>
</comment>
<organism evidence="7 8">
    <name type="scientific">Gordonibacter massiliensis</name>
    <name type="common">ex Traore et al. 2017</name>
    <dbReference type="NCBI Taxonomy" id="1841863"/>
    <lineage>
        <taxon>Bacteria</taxon>
        <taxon>Bacillati</taxon>
        <taxon>Actinomycetota</taxon>
        <taxon>Coriobacteriia</taxon>
        <taxon>Eggerthellales</taxon>
        <taxon>Eggerthellaceae</taxon>
        <taxon>Gordonibacter</taxon>
    </lineage>
</organism>
<keyword evidence="8" id="KW-1185">Reference proteome</keyword>
<evidence type="ECO:0000256" key="3">
    <source>
        <dbReference type="ARBA" id="ARBA00022692"/>
    </source>
</evidence>
<dbReference type="EMBL" id="JACMSE010000008">
    <property type="protein sequence ID" value="MBC2889905.1"/>
    <property type="molecule type" value="Genomic_DNA"/>
</dbReference>
<feature type="transmembrane region" description="Helical" evidence="6">
    <location>
        <begin position="154"/>
        <end position="176"/>
    </location>
</feature>
<evidence type="ECO:0000256" key="4">
    <source>
        <dbReference type="ARBA" id="ARBA00022989"/>
    </source>
</evidence>
<evidence type="ECO:0000256" key="6">
    <source>
        <dbReference type="SAM" id="Phobius"/>
    </source>
</evidence>
<feature type="transmembrane region" description="Helical" evidence="6">
    <location>
        <begin position="461"/>
        <end position="484"/>
    </location>
</feature>
<feature type="transmembrane region" description="Helical" evidence="6">
    <location>
        <begin position="397"/>
        <end position="418"/>
    </location>
</feature>
<dbReference type="PANTHER" id="PTHR30250:SF26">
    <property type="entry name" value="PSMA PROTEIN"/>
    <property type="match status" value="1"/>
</dbReference>
<dbReference type="PROSITE" id="PS51257">
    <property type="entry name" value="PROKAR_LIPOPROTEIN"/>
    <property type="match status" value="1"/>
</dbReference>
<keyword evidence="4 6" id="KW-1133">Transmembrane helix</keyword>
<protein>
    <submittedName>
        <fullName evidence="7">Oligosaccharide flippase family protein</fullName>
    </submittedName>
</protein>
<dbReference type="InterPro" id="IPR002797">
    <property type="entry name" value="Polysacc_synth"/>
</dbReference>
<feature type="transmembrane region" description="Helical" evidence="6">
    <location>
        <begin position="182"/>
        <end position="202"/>
    </location>
</feature>
<comment type="subcellular location">
    <subcellularLocation>
        <location evidence="1">Cell membrane</location>
        <topology evidence="1">Multi-pass membrane protein</topology>
    </subcellularLocation>
</comment>
<gene>
    <name evidence="7" type="ORF">H7313_11210</name>
</gene>
<evidence type="ECO:0000256" key="2">
    <source>
        <dbReference type="ARBA" id="ARBA00022475"/>
    </source>
</evidence>
<name>A0A842JJJ0_9ACTN</name>
<keyword evidence="5 6" id="KW-0472">Membrane</keyword>
<accession>A0A842JJJ0</accession>
<dbReference type="Proteomes" id="UP000587396">
    <property type="component" value="Unassembled WGS sequence"/>
</dbReference>
<feature type="transmembrane region" description="Helical" evidence="6">
    <location>
        <begin position="42"/>
        <end position="64"/>
    </location>
</feature>
<feature type="transmembrane region" description="Helical" evidence="6">
    <location>
        <begin position="336"/>
        <end position="353"/>
    </location>
</feature>
<proteinExistence type="predicted"/>
<feature type="transmembrane region" description="Helical" evidence="6">
    <location>
        <begin position="12"/>
        <end position="30"/>
    </location>
</feature>